<dbReference type="InterPro" id="IPR014044">
    <property type="entry name" value="CAP_dom"/>
</dbReference>
<dbReference type="STRING" id="54.SAMN02745121_09151"/>
<sequence length="202" mass="21568">MSTAITPHPPCVARPAAGLLVAGLLALAAACRPDMSLETYNDVSAIDVTLVPRSDPEPGRLAGITAAHNVVRGELGIDPLTWSSQVAGFAQEWADKLAQKGCVMEHRPSDGPDAQQYGENIFGSRGYASSATHVIANWVSEVQDYDAITHTCSDVCGHYTQVVWADSKRLGCGVASCGDREVWVCNYDPPGNILGERPYEAR</sequence>
<dbReference type="Gene3D" id="3.40.33.10">
    <property type="entry name" value="CAP"/>
    <property type="match status" value="1"/>
</dbReference>
<dbReference type="PANTHER" id="PTHR10334">
    <property type="entry name" value="CYSTEINE-RICH SECRETORY PROTEIN-RELATED"/>
    <property type="match status" value="1"/>
</dbReference>
<proteinExistence type="predicted"/>
<reference evidence="4" key="1">
    <citation type="submission" date="2016-10" db="EMBL/GenBank/DDBJ databases">
        <authorList>
            <person name="Varghese N."/>
            <person name="Submissions S."/>
        </authorList>
    </citation>
    <scope>NUCLEOTIDE SEQUENCE [LARGE SCALE GENOMIC DNA]</scope>
    <source>
        <strain evidence="4">ATCC 25963</strain>
    </source>
</reference>
<keyword evidence="1" id="KW-0732">Signal</keyword>
<evidence type="ECO:0000256" key="1">
    <source>
        <dbReference type="SAM" id="SignalP"/>
    </source>
</evidence>
<dbReference type="InterPro" id="IPR018244">
    <property type="entry name" value="Allrgn_V5/Tpx1_CS"/>
</dbReference>
<evidence type="ECO:0000313" key="4">
    <source>
        <dbReference type="Proteomes" id="UP000199400"/>
    </source>
</evidence>
<evidence type="ECO:0000313" key="3">
    <source>
        <dbReference type="EMBL" id="SFF48750.1"/>
    </source>
</evidence>
<dbReference type="SMART" id="SM00198">
    <property type="entry name" value="SCP"/>
    <property type="match status" value="1"/>
</dbReference>
<protein>
    <submittedName>
        <fullName evidence="3">Cysteine-rich secretory protein family protein</fullName>
    </submittedName>
</protein>
<dbReference type="PRINTS" id="PR00837">
    <property type="entry name" value="V5TPXLIKE"/>
</dbReference>
<dbReference type="PRINTS" id="PR00838">
    <property type="entry name" value="V5ALLERGEN"/>
</dbReference>
<evidence type="ECO:0000259" key="2">
    <source>
        <dbReference type="SMART" id="SM00198"/>
    </source>
</evidence>
<name>A0A1I2J421_9BACT</name>
<dbReference type="FunFam" id="3.40.33.10:FF:000004">
    <property type="entry name" value="CAP, cysteine-rich secretory protein, antigen 5"/>
    <property type="match status" value="1"/>
</dbReference>
<dbReference type="InterPro" id="IPR001283">
    <property type="entry name" value="CRISP-related"/>
</dbReference>
<dbReference type="PROSITE" id="PS01009">
    <property type="entry name" value="CRISP_1"/>
    <property type="match status" value="1"/>
</dbReference>
<organism evidence="3 4">
    <name type="scientific">Nannocystis exedens</name>
    <dbReference type="NCBI Taxonomy" id="54"/>
    <lineage>
        <taxon>Bacteria</taxon>
        <taxon>Pseudomonadati</taxon>
        <taxon>Myxococcota</taxon>
        <taxon>Polyangia</taxon>
        <taxon>Nannocystales</taxon>
        <taxon>Nannocystaceae</taxon>
        <taxon>Nannocystis</taxon>
    </lineage>
</organism>
<feature type="chain" id="PRO_5011521054" evidence="1">
    <location>
        <begin position="29"/>
        <end position="202"/>
    </location>
</feature>
<accession>A0A1I2J421</accession>
<gene>
    <name evidence="3" type="ORF">SAMN02745121_09151</name>
</gene>
<dbReference type="SUPFAM" id="SSF55797">
    <property type="entry name" value="PR-1-like"/>
    <property type="match status" value="1"/>
</dbReference>
<dbReference type="Pfam" id="PF00188">
    <property type="entry name" value="CAP"/>
    <property type="match status" value="1"/>
</dbReference>
<dbReference type="InterPro" id="IPR035940">
    <property type="entry name" value="CAP_sf"/>
</dbReference>
<feature type="domain" description="SCP" evidence="2">
    <location>
        <begin position="59"/>
        <end position="195"/>
    </location>
</feature>
<keyword evidence="4" id="KW-1185">Reference proteome</keyword>
<dbReference type="EMBL" id="FOMX01000121">
    <property type="protein sequence ID" value="SFF48750.1"/>
    <property type="molecule type" value="Genomic_DNA"/>
</dbReference>
<dbReference type="OrthoDB" id="9794228at2"/>
<dbReference type="Proteomes" id="UP000199400">
    <property type="component" value="Unassembled WGS sequence"/>
</dbReference>
<dbReference type="RefSeq" id="WP_143141596.1">
    <property type="nucleotide sequence ID" value="NZ_FOMX01000121.1"/>
</dbReference>
<dbReference type="GO" id="GO:0005576">
    <property type="term" value="C:extracellular region"/>
    <property type="evidence" value="ECO:0007669"/>
    <property type="project" value="InterPro"/>
</dbReference>
<dbReference type="AlphaFoldDB" id="A0A1I2J421"/>
<dbReference type="InterPro" id="IPR002413">
    <property type="entry name" value="V5_allergen-like"/>
</dbReference>
<feature type="signal peptide" evidence="1">
    <location>
        <begin position="1"/>
        <end position="28"/>
    </location>
</feature>